<name>A0A543E2E3_9PSEU</name>
<dbReference type="GO" id="GO:0046983">
    <property type="term" value="F:protein dimerization activity"/>
    <property type="evidence" value="ECO:0007669"/>
    <property type="project" value="InterPro"/>
</dbReference>
<dbReference type="PANTHER" id="PTHR24421">
    <property type="entry name" value="NITRATE/NITRITE SENSOR PROTEIN NARX-RELATED"/>
    <property type="match status" value="1"/>
</dbReference>
<feature type="transmembrane region" description="Helical" evidence="9">
    <location>
        <begin position="157"/>
        <end position="173"/>
    </location>
</feature>
<evidence type="ECO:0000256" key="5">
    <source>
        <dbReference type="ARBA" id="ARBA00022741"/>
    </source>
</evidence>
<proteinExistence type="predicted"/>
<comment type="caution">
    <text evidence="12">The sequence shown here is derived from an EMBL/GenBank/DDBJ whole genome shotgun (WGS) entry which is preliminary data.</text>
</comment>
<keyword evidence="5" id="KW-0547">Nucleotide-binding</keyword>
<evidence type="ECO:0000256" key="4">
    <source>
        <dbReference type="ARBA" id="ARBA00022679"/>
    </source>
</evidence>
<dbReference type="EMBL" id="VFPA01000001">
    <property type="protein sequence ID" value="TQM15754.1"/>
    <property type="molecule type" value="Genomic_DNA"/>
</dbReference>
<feature type="transmembrane region" description="Helical" evidence="9">
    <location>
        <begin position="29"/>
        <end position="47"/>
    </location>
</feature>
<dbReference type="GO" id="GO:0000155">
    <property type="term" value="F:phosphorelay sensor kinase activity"/>
    <property type="evidence" value="ECO:0007669"/>
    <property type="project" value="InterPro"/>
</dbReference>
<keyword evidence="7" id="KW-0067">ATP-binding</keyword>
<dbReference type="RefSeq" id="WP_142052047.1">
    <property type="nucleotide sequence ID" value="NZ_VFPA01000001.1"/>
</dbReference>
<dbReference type="AlphaFoldDB" id="A0A543E2E3"/>
<feature type="transmembrane region" description="Helical" evidence="9">
    <location>
        <begin position="118"/>
        <end position="145"/>
    </location>
</feature>
<evidence type="ECO:0000256" key="1">
    <source>
        <dbReference type="ARBA" id="ARBA00000085"/>
    </source>
</evidence>
<feature type="transmembrane region" description="Helical" evidence="9">
    <location>
        <begin position="54"/>
        <end position="70"/>
    </location>
</feature>
<evidence type="ECO:0000259" key="10">
    <source>
        <dbReference type="Pfam" id="PF02518"/>
    </source>
</evidence>
<dbReference type="Gene3D" id="3.30.565.10">
    <property type="entry name" value="Histidine kinase-like ATPase, C-terminal domain"/>
    <property type="match status" value="1"/>
</dbReference>
<dbReference type="InterPro" id="IPR011712">
    <property type="entry name" value="Sig_transdc_His_kin_sub3_dim/P"/>
</dbReference>
<feature type="transmembrane region" description="Helical" evidence="9">
    <location>
        <begin position="76"/>
        <end position="97"/>
    </location>
</feature>
<dbReference type="Pfam" id="PF07730">
    <property type="entry name" value="HisKA_3"/>
    <property type="match status" value="1"/>
</dbReference>
<keyword evidence="9" id="KW-0472">Membrane</keyword>
<dbReference type="GO" id="GO:0005524">
    <property type="term" value="F:ATP binding"/>
    <property type="evidence" value="ECO:0007669"/>
    <property type="project" value="UniProtKB-KW"/>
</dbReference>
<dbReference type="Pfam" id="PF02518">
    <property type="entry name" value="HATPase_c"/>
    <property type="match status" value="1"/>
</dbReference>
<evidence type="ECO:0000256" key="7">
    <source>
        <dbReference type="ARBA" id="ARBA00022840"/>
    </source>
</evidence>
<keyword evidence="9" id="KW-1133">Transmembrane helix</keyword>
<gene>
    <name evidence="12" type="ORF">FB558_2546</name>
</gene>
<feature type="domain" description="Signal transduction histidine kinase subgroup 3 dimerisation and phosphoacceptor" evidence="11">
    <location>
        <begin position="196"/>
        <end position="261"/>
    </location>
</feature>
<evidence type="ECO:0000313" key="13">
    <source>
        <dbReference type="Proteomes" id="UP000315677"/>
    </source>
</evidence>
<keyword evidence="13" id="KW-1185">Reference proteome</keyword>
<evidence type="ECO:0000256" key="8">
    <source>
        <dbReference type="ARBA" id="ARBA00023012"/>
    </source>
</evidence>
<evidence type="ECO:0000256" key="6">
    <source>
        <dbReference type="ARBA" id="ARBA00022777"/>
    </source>
</evidence>
<keyword evidence="3" id="KW-0597">Phosphoprotein</keyword>
<dbReference type="GO" id="GO:0016020">
    <property type="term" value="C:membrane"/>
    <property type="evidence" value="ECO:0007669"/>
    <property type="project" value="InterPro"/>
</dbReference>
<feature type="domain" description="Histidine kinase/HSP90-like ATPase" evidence="10">
    <location>
        <begin position="306"/>
        <end position="396"/>
    </location>
</feature>
<comment type="catalytic activity">
    <reaction evidence="1">
        <text>ATP + protein L-histidine = ADP + protein N-phospho-L-histidine.</text>
        <dbReference type="EC" id="2.7.13.3"/>
    </reaction>
</comment>
<evidence type="ECO:0000259" key="11">
    <source>
        <dbReference type="Pfam" id="PF07730"/>
    </source>
</evidence>
<keyword evidence="8" id="KW-0902">Two-component regulatory system</keyword>
<keyword evidence="6 12" id="KW-0418">Kinase</keyword>
<dbReference type="PANTHER" id="PTHR24421:SF10">
    <property type="entry name" value="NITRATE_NITRITE SENSOR PROTEIN NARQ"/>
    <property type="match status" value="1"/>
</dbReference>
<reference evidence="12 13" key="1">
    <citation type="submission" date="2019-06" db="EMBL/GenBank/DDBJ databases">
        <title>Sequencing the genomes of 1000 actinobacteria strains.</title>
        <authorList>
            <person name="Klenk H.-P."/>
        </authorList>
    </citation>
    <scope>NUCLEOTIDE SEQUENCE [LARGE SCALE GENOMIC DNA]</scope>
    <source>
        <strain evidence="12 13">DSM 45301</strain>
    </source>
</reference>
<evidence type="ECO:0000256" key="2">
    <source>
        <dbReference type="ARBA" id="ARBA00012438"/>
    </source>
</evidence>
<keyword evidence="4" id="KW-0808">Transferase</keyword>
<dbReference type="EC" id="2.7.13.3" evidence="2"/>
<evidence type="ECO:0000313" key="12">
    <source>
        <dbReference type="EMBL" id="TQM15754.1"/>
    </source>
</evidence>
<protein>
    <recommendedName>
        <fullName evidence="2">histidine kinase</fullName>
        <ecNumber evidence="2">2.7.13.3</ecNumber>
    </recommendedName>
</protein>
<organism evidence="12 13">
    <name type="scientific">Pseudonocardia kunmingensis</name>
    <dbReference type="NCBI Taxonomy" id="630975"/>
    <lineage>
        <taxon>Bacteria</taxon>
        <taxon>Bacillati</taxon>
        <taxon>Actinomycetota</taxon>
        <taxon>Actinomycetes</taxon>
        <taxon>Pseudonocardiales</taxon>
        <taxon>Pseudonocardiaceae</taxon>
        <taxon>Pseudonocardia</taxon>
    </lineage>
</organism>
<dbReference type="InterPro" id="IPR050482">
    <property type="entry name" value="Sensor_HK_TwoCompSys"/>
</dbReference>
<sequence length="399" mass="41554">MRGWVTAWRARLPNAIGTPDGVCRPVLPAWPFLVIATFALAASLVVFPPAGPRSWLAALLAVGICLPALLAQRLPLAAGLAAGVLNLVMAFVLVAALPREVVSPPWFLNAAPPQLAAAYTIGFALPVRAVVVALAGVVASGVVFVLAVGRVPLPAELWTWAALLVVAALLGIRQKERHARALRWIADGAQRRVQDERDRIARELHDVVAHHMSVIAVRAVSASRRIPDVSDAAAREFADLGTGAREALGELRQLLGVLRDDTGPELEPQPGLGDLSRLAERTRGAGSSVALSVAEPSGVPAAAAVSAYRIVQEALSNVSRHATGARVHVRVGPDEGGTQLVVEVVNDPPPGPSAPGVSGGHGLDGMRERARLLGGACVAGPTPSGGFRVRAELPLRMLS</sequence>
<dbReference type="CDD" id="cd16917">
    <property type="entry name" value="HATPase_UhpB-NarQ-NarX-like"/>
    <property type="match status" value="1"/>
</dbReference>
<dbReference type="OrthoDB" id="227596at2"/>
<dbReference type="Proteomes" id="UP000315677">
    <property type="component" value="Unassembled WGS sequence"/>
</dbReference>
<accession>A0A543E2E3</accession>
<dbReference type="SUPFAM" id="SSF55874">
    <property type="entry name" value="ATPase domain of HSP90 chaperone/DNA topoisomerase II/histidine kinase"/>
    <property type="match status" value="1"/>
</dbReference>
<dbReference type="Gene3D" id="1.20.5.1930">
    <property type="match status" value="1"/>
</dbReference>
<evidence type="ECO:0000256" key="9">
    <source>
        <dbReference type="SAM" id="Phobius"/>
    </source>
</evidence>
<keyword evidence="9" id="KW-0812">Transmembrane</keyword>
<evidence type="ECO:0000256" key="3">
    <source>
        <dbReference type="ARBA" id="ARBA00022553"/>
    </source>
</evidence>
<dbReference type="InterPro" id="IPR036890">
    <property type="entry name" value="HATPase_C_sf"/>
</dbReference>
<dbReference type="InterPro" id="IPR003594">
    <property type="entry name" value="HATPase_dom"/>
</dbReference>